<accession>A0ABW2Z9S6</accession>
<gene>
    <name evidence="4" type="ORF">ACFQZI_01760</name>
</gene>
<reference evidence="5" key="1">
    <citation type="journal article" date="2019" name="Int. J. Syst. Evol. Microbiol.">
        <title>The Global Catalogue of Microorganisms (GCM) 10K type strain sequencing project: providing services to taxonomists for standard genome sequencing and annotation.</title>
        <authorList>
            <consortium name="The Broad Institute Genomics Platform"/>
            <consortium name="The Broad Institute Genome Sequencing Center for Infectious Disease"/>
            <person name="Wu L."/>
            <person name="Ma J."/>
        </authorList>
    </citation>
    <scope>NUCLEOTIDE SEQUENCE [LARGE SCALE GENOMIC DNA]</scope>
    <source>
        <strain evidence="5">CCUG 60742</strain>
    </source>
</reference>
<sequence>MPNLRLTYLFDLLNSNKISAEQRAELLSLMADPANEPQVNNLLKDKWELFKPDKAPFNEDESESLLNRINTILAVERPRSLFSMWQRIAAAASIMLMLGVGGYIFYNKTSTKQLAVAVQRTVPKQQGIELTLANGKKITIDPLKQDATYNSDGIQIDQQKGGLVYEAQSSTDTAVSMHTLANNSGNKYKLILSDGTEAYLDAQSSISYPVQFAGKQRKVNITGQAYFKVKHNAEKPFIVTARDQTIEDIGTEFNIRAYDDVATTTLLEGAVRINSAGVKKSVLLKPGEQGALVGHELDVKAGDLEEVTAWLQGKLVFNHQSLESVLTHVSRIYDVKFTWQNDDLKNIKFTGAVSRTRQLNTIINFFRATERVDFKFEGNSIKVIRHQ</sequence>
<dbReference type="PANTHER" id="PTHR30273:SF2">
    <property type="entry name" value="PROTEIN FECR"/>
    <property type="match status" value="1"/>
</dbReference>
<evidence type="ECO:0000259" key="3">
    <source>
        <dbReference type="Pfam" id="PF16344"/>
    </source>
</evidence>
<dbReference type="InterPro" id="IPR032508">
    <property type="entry name" value="FecR_C"/>
</dbReference>
<keyword evidence="1" id="KW-1133">Transmembrane helix</keyword>
<evidence type="ECO:0000313" key="4">
    <source>
        <dbReference type="EMBL" id="MFD0763561.1"/>
    </source>
</evidence>
<evidence type="ECO:0000259" key="2">
    <source>
        <dbReference type="Pfam" id="PF04773"/>
    </source>
</evidence>
<dbReference type="Pfam" id="PF16344">
    <property type="entry name" value="FecR_C"/>
    <property type="match status" value="1"/>
</dbReference>
<protein>
    <submittedName>
        <fullName evidence="4">FecR family protein</fullName>
    </submittedName>
</protein>
<dbReference type="Proteomes" id="UP001597073">
    <property type="component" value="Unassembled WGS sequence"/>
</dbReference>
<dbReference type="RefSeq" id="WP_377137759.1">
    <property type="nucleotide sequence ID" value="NZ_JBHTIA010000003.1"/>
</dbReference>
<dbReference type="EMBL" id="JBHTIA010000003">
    <property type="protein sequence ID" value="MFD0763561.1"/>
    <property type="molecule type" value="Genomic_DNA"/>
</dbReference>
<evidence type="ECO:0000256" key="1">
    <source>
        <dbReference type="SAM" id="Phobius"/>
    </source>
</evidence>
<organism evidence="4 5">
    <name type="scientific">Mucilaginibacter lutimaris</name>
    <dbReference type="NCBI Taxonomy" id="931629"/>
    <lineage>
        <taxon>Bacteria</taxon>
        <taxon>Pseudomonadati</taxon>
        <taxon>Bacteroidota</taxon>
        <taxon>Sphingobacteriia</taxon>
        <taxon>Sphingobacteriales</taxon>
        <taxon>Sphingobacteriaceae</taxon>
        <taxon>Mucilaginibacter</taxon>
    </lineage>
</organism>
<dbReference type="PANTHER" id="PTHR30273">
    <property type="entry name" value="PERIPLASMIC SIGNAL SENSOR AND SIGMA FACTOR ACTIVATOR FECR-RELATED"/>
    <property type="match status" value="1"/>
</dbReference>
<dbReference type="Gene3D" id="2.60.120.1440">
    <property type="match status" value="1"/>
</dbReference>
<dbReference type="InterPro" id="IPR006860">
    <property type="entry name" value="FecR"/>
</dbReference>
<evidence type="ECO:0000313" key="5">
    <source>
        <dbReference type="Proteomes" id="UP001597073"/>
    </source>
</evidence>
<dbReference type="InterPro" id="IPR012373">
    <property type="entry name" value="Ferrdict_sens_TM"/>
</dbReference>
<feature type="domain" description="Protein FecR C-terminal" evidence="3">
    <location>
        <begin position="314"/>
        <end position="383"/>
    </location>
</feature>
<comment type="caution">
    <text evidence="4">The sequence shown here is derived from an EMBL/GenBank/DDBJ whole genome shotgun (WGS) entry which is preliminary data.</text>
</comment>
<keyword evidence="1" id="KW-0472">Membrane</keyword>
<feature type="transmembrane region" description="Helical" evidence="1">
    <location>
        <begin position="88"/>
        <end position="106"/>
    </location>
</feature>
<keyword evidence="1" id="KW-0812">Transmembrane</keyword>
<dbReference type="Gene3D" id="3.55.50.30">
    <property type="match status" value="1"/>
</dbReference>
<proteinExistence type="predicted"/>
<name>A0ABW2Z9S6_9SPHI</name>
<dbReference type="Pfam" id="PF04773">
    <property type="entry name" value="FecR"/>
    <property type="match status" value="1"/>
</dbReference>
<feature type="domain" description="FecR protein" evidence="2">
    <location>
        <begin position="183"/>
        <end position="272"/>
    </location>
</feature>
<keyword evidence="5" id="KW-1185">Reference proteome</keyword>